<reference evidence="1 2" key="1">
    <citation type="submission" date="2017-11" db="EMBL/GenBank/DDBJ databases">
        <title>De novo assembly and phasing of dikaryotic genomes from two isolates of Puccinia coronata f. sp. avenae, the causal agent of oat crown rust.</title>
        <authorList>
            <person name="Miller M.E."/>
            <person name="Zhang Y."/>
            <person name="Omidvar V."/>
            <person name="Sperschneider J."/>
            <person name="Schwessinger B."/>
            <person name="Raley C."/>
            <person name="Palmer J.M."/>
            <person name="Garnica D."/>
            <person name="Upadhyaya N."/>
            <person name="Rathjen J."/>
            <person name="Taylor J.M."/>
            <person name="Park R.F."/>
            <person name="Dodds P.N."/>
            <person name="Hirsch C.D."/>
            <person name="Kianian S.F."/>
            <person name="Figueroa M."/>
        </authorList>
    </citation>
    <scope>NUCLEOTIDE SEQUENCE [LARGE SCALE GENOMIC DNA]</scope>
    <source>
        <strain evidence="1">12NC29</strain>
    </source>
</reference>
<dbReference type="AlphaFoldDB" id="A0A2N5SL55"/>
<protein>
    <submittedName>
        <fullName evidence="1">Uncharacterized protein</fullName>
    </submittedName>
</protein>
<proteinExistence type="predicted"/>
<sequence>MTTTTNSNNLIEDYSFELNYSKLIKIITDFEPFEPFWNSIKELEPIDYLSGLPSSFEDADCL</sequence>
<accession>A0A2N5SL55</accession>
<dbReference type="STRING" id="200324.A0A2N5SL55"/>
<organism evidence="1 2">
    <name type="scientific">Puccinia coronata f. sp. avenae</name>
    <dbReference type="NCBI Taxonomy" id="200324"/>
    <lineage>
        <taxon>Eukaryota</taxon>
        <taxon>Fungi</taxon>
        <taxon>Dikarya</taxon>
        <taxon>Basidiomycota</taxon>
        <taxon>Pucciniomycotina</taxon>
        <taxon>Pucciniomycetes</taxon>
        <taxon>Pucciniales</taxon>
        <taxon>Pucciniaceae</taxon>
        <taxon>Puccinia</taxon>
    </lineage>
</organism>
<gene>
    <name evidence="1" type="ORF">PCANC_18124</name>
</gene>
<evidence type="ECO:0000313" key="1">
    <source>
        <dbReference type="EMBL" id="PLW13987.1"/>
    </source>
</evidence>
<name>A0A2N5SL55_9BASI</name>
<keyword evidence="2" id="KW-1185">Reference proteome</keyword>
<dbReference type="Proteomes" id="UP000235388">
    <property type="component" value="Unassembled WGS sequence"/>
</dbReference>
<evidence type="ECO:0000313" key="2">
    <source>
        <dbReference type="Proteomes" id="UP000235388"/>
    </source>
</evidence>
<dbReference type="EMBL" id="PGCJ01000933">
    <property type="protein sequence ID" value="PLW13987.1"/>
    <property type="molecule type" value="Genomic_DNA"/>
</dbReference>
<comment type="caution">
    <text evidence="1">The sequence shown here is derived from an EMBL/GenBank/DDBJ whole genome shotgun (WGS) entry which is preliminary data.</text>
</comment>
<dbReference type="OrthoDB" id="7451790at2759"/>